<keyword evidence="3" id="KW-1185">Reference proteome</keyword>
<dbReference type="InterPro" id="IPR025669">
    <property type="entry name" value="AAA_dom"/>
</dbReference>
<dbReference type="Pfam" id="PF13614">
    <property type="entry name" value="AAA_31"/>
    <property type="match status" value="1"/>
</dbReference>
<sequence>MPKAVTFWTEAGGTGKTTFTVNTAAALSRRGYDVLAIDFDPQNAGMTDHMGYGEWASRDDYENIAELLVDDEQRLHEIVIETQEFDLIPTHNDLANIESKVEAADGLDSGSKHWLLHHEMADLTERYDYVLVDPPATTGTLVSNAMVATQNVVAPAEMTDKGIAAIGGLEEELAAMERGFDRIPGVDVSFSILGIVPNRVRKRQTNKQQEVFAELEASDRLITPFVVYKRSKISDAWGEGMSVFRYHDEYELRDYQLDVLDSFNGVADLVEGKPLDAVDAEPEVAH</sequence>
<dbReference type="PANTHER" id="PTHR13696:SF99">
    <property type="entry name" value="COBYRINIC ACID AC-DIAMIDE SYNTHASE"/>
    <property type="match status" value="1"/>
</dbReference>
<reference evidence="3" key="1">
    <citation type="submission" date="2016-10" db="EMBL/GenBank/DDBJ databases">
        <authorList>
            <person name="Varghese N."/>
            <person name="Submissions S."/>
        </authorList>
    </citation>
    <scope>NUCLEOTIDE SEQUENCE [LARGE SCALE GENOMIC DNA]</scope>
    <source>
        <strain evidence="3">CGMCC 1.10119</strain>
    </source>
</reference>
<evidence type="ECO:0000313" key="2">
    <source>
        <dbReference type="EMBL" id="SDM81449.1"/>
    </source>
</evidence>
<dbReference type="OrthoDB" id="298117at2157"/>
<dbReference type="EMBL" id="FNHL01000003">
    <property type="protein sequence ID" value="SDM81449.1"/>
    <property type="molecule type" value="Genomic_DNA"/>
</dbReference>
<organism evidence="2 3">
    <name type="scientific">Halogranum gelatinilyticum</name>
    <dbReference type="NCBI Taxonomy" id="660521"/>
    <lineage>
        <taxon>Archaea</taxon>
        <taxon>Methanobacteriati</taxon>
        <taxon>Methanobacteriota</taxon>
        <taxon>Stenosarchaea group</taxon>
        <taxon>Halobacteria</taxon>
        <taxon>Halobacteriales</taxon>
        <taxon>Haloferacaceae</taxon>
    </lineage>
</organism>
<dbReference type="SUPFAM" id="SSF52540">
    <property type="entry name" value="P-loop containing nucleoside triphosphate hydrolases"/>
    <property type="match status" value="1"/>
</dbReference>
<name>A0A1G9WAG3_9EURY</name>
<dbReference type="PANTHER" id="PTHR13696">
    <property type="entry name" value="P-LOOP CONTAINING NUCLEOSIDE TRIPHOSPHATE HYDROLASE"/>
    <property type="match status" value="1"/>
</dbReference>
<protein>
    <submittedName>
        <fullName evidence="2">Chromosome partitioning protein</fullName>
    </submittedName>
</protein>
<feature type="domain" description="AAA" evidence="1">
    <location>
        <begin position="4"/>
        <end position="165"/>
    </location>
</feature>
<dbReference type="RefSeq" id="WP_089698143.1">
    <property type="nucleotide sequence ID" value="NZ_FNHL01000003.1"/>
</dbReference>
<dbReference type="InterPro" id="IPR050678">
    <property type="entry name" value="DNA_Partitioning_ATPase"/>
</dbReference>
<evidence type="ECO:0000313" key="3">
    <source>
        <dbReference type="Proteomes" id="UP000199451"/>
    </source>
</evidence>
<evidence type="ECO:0000259" key="1">
    <source>
        <dbReference type="Pfam" id="PF13614"/>
    </source>
</evidence>
<dbReference type="InterPro" id="IPR027417">
    <property type="entry name" value="P-loop_NTPase"/>
</dbReference>
<dbReference type="CDD" id="cd02042">
    <property type="entry name" value="ParAB_family"/>
    <property type="match status" value="1"/>
</dbReference>
<proteinExistence type="predicted"/>
<dbReference type="Proteomes" id="UP000199451">
    <property type="component" value="Unassembled WGS sequence"/>
</dbReference>
<accession>A0A1G9WAG3</accession>
<gene>
    <name evidence="2" type="ORF">SAMN04487949_2678</name>
</gene>
<dbReference type="Gene3D" id="3.40.50.300">
    <property type="entry name" value="P-loop containing nucleotide triphosphate hydrolases"/>
    <property type="match status" value="1"/>
</dbReference>
<dbReference type="AlphaFoldDB" id="A0A1G9WAG3"/>
<dbReference type="STRING" id="660521.SAMN04487949_2678"/>